<protein>
    <submittedName>
        <fullName evidence="1">Uncharacterized protein</fullName>
    </submittedName>
</protein>
<organism evidence="1 2">
    <name type="scientific">Ixodes persulcatus</name>
    <name type="common">Taiga tick</name>
    <dbReference type="NCBI Taxonomy" id="34615"/>
    <lineage>
        <taxon>Eukaryota</taxon>
        <taxon>Metazoa</taxon>
        <taxon>Ecdysozoa</taxon>
        <taxon>Arthropoda</taxon>
        <taxon>Chelicerata</taxon>
        <taxon>Arachnida</taxon>
        <taxon>Acari</taxon>
        <taxon>Parasitiformes</taxon>
        <taxon>Ixodida</taxon>
        <taxon>Ixodoidea</taxon>
        <taxon>Ixodidae</taxon>
        <taxon>Ixodinae</taxon>
        <taxon>Ixodes</taxon>
    </lineage>
</organism>
<keyword evidence="2" id="KW-1185">Reference proteome</keyword>
<dbReference type="EMBL" id="JABSTQ010009676">
    <property type="protein sequence ID" value="KAG0426893.1"/>
    <property type="molecule type" value="Genomic_DNA"/>
</dbReference>
<accession>A0AC60Q1H5</accession>
<proteinExistence type="predicted"/>
<evidence type="ECO:0000313" key="1">
    <source>
        <dbReference type="EMBL" id="KAG0426893.1"/>
    </source>
</evidence>
<name>A0AC60Q1H5_IXOPE</name>
<dbReference type="Proteomes" id="UP000805193">
    <property type="component" value="Unassembled WGS sequence"/>
</dbReference>
<feature type="non-terminal residue" evidence="1">
    <location>
        <position position="483"/>
    </location>
</feature>
<comment type="caution">
    <text evidence="1">The sequence shown here is derived from an EMBL/GenBank/DDBJ whole genome shotgun (WGS) entry which is preliminary data.</text>
</comment>
<evidence type="ECO:0000313" key="2">
    <source>
        <dbReference type="Proteomes" id="UP000805193"/>
    </source>
</evidence>
<sequence length="483" mass="54242">MTAPPLPMIKAGCDALWLLSGICCRRSEQGVSPSPGLAALRWEPRHPDAWGPKKPREARRAPGAPRSSGGQTSWLPIHGTRKMRMAGANAANGALPVASKMASKGRFYNGVTPMVIVKDVDLIMKIQIKDFGNFHGRGVTAKILREHQKCKLKLIYVDGDRWKDLRSLLTPAFTSSNMKKISSVMDACTDEFMEVLDSLSDQDKAFEMWHIYRKLAMDVIVRSAFGVESNVQKNQGITGISAMLEQILNHEFESFRGWVSFLFKTEEGAAVNVHKLTVDYDGDVSKPDTKVSGRKRRVLSNAEVEANAQVFLIAGSETSSLALTFTSYLLAKFQDVQDRLRSEITAVLERDGNFNYDNVFRIRYLDQVISESLRLFPPVTGFITRTCQHDYEYNGLKIPAGMSIMIPAYQLHHDPNLWSEPEKFDPERFSAENKGGFNPMAFQPFGNGPRNCVGIRFAQLEMKLTLAKMLSKYKLLLDERHVK</sequence>
<gene>
    <name evidence="1" type="ORF">HPB47_026025</name>
</gene>
<reference evidence="1 2" key="1">
    <citation type="journal article" date="2020" name="Cell">
        <title>Large-Scale Comparative Analyses of Tick Genomes Elucidate Their Genetic Diversity and Vector Capacities.</title>
        <authorList>
            <consortium name="Tick Genome and Microbiome Consortium (TIGMIC)"/>
            <person name="Jia N."/>
            <person name="Wang J."/>
            <person name="Shi W."/>
            <person name="Du L."/>
            <person name="Sun Y."/>
            <person name="Zhan W."/>
            <person name="Jiang J.F."/>
            <person name="Wang Q."/>
            <person name="Zhang B."/>
            <person name="Ji P."/>
            <person name="Bell-Sakyi L."/>
            <person name="Cui X.M."/>
            <person name="Yuan T.T."/>
            <person name="Jiang B.G."/>
            <person name="Yang W.F."/>
            <person name="Lam T.T."/>
            <person name="Chang Q.C."/>
            <person name="Ding S.J."/>
            <person name="Wang X.J."/>
            <person name="Zhu J.G."/>
            <person name="Ruan X.D."/>
            <person name="Zhao L."/>
            <person name="Wei J.T."/>
            <person name="Ye R.Z."/>
            <person name="Que T.C."/>
            <person name="Du C.H."/>
            <person name="Zhou Y.H."/>
            <person name="Cheng J.X."/>
            <person name="Dai P.F."/>
            <person name="Guo W.B."/>
            <person name="Han X.H."/>
            <person name="Huang E.J."/>
            <person name="Li L.F."/>
            <person name="Wei W."/>
            <person name="Gao Y.C."/>
            <person name="Liu J.Z."/>
            <person name="Shao H.Z."/>
            <person name="Wang X."/>
            <person name="Wang C.C."/>
            <person name="Yang T.C."/>
            <person name="Huo Q.B."/>
            <person name="Li W."/>
            <person name="Chen H.Y."/>
            <person name="Chen S.E."/>
            <person name="Zhou L.G."/>
            <person name="Ni X.B."/>
            <person name="Tian J.H."/>
            <person name="Sheng Y."/>
            <person name="Liu T."/>
            <person name="Pan Y.S."/>
            <person name="Xia L.Y."/>
            <person name="Li J."/>
            <person name="Zhao F."/>
            <person name="Cao W.C."/>
        </authorList>
    </citation>
    <scope>NUCLEOTIDE SEQUENCE [LARGE SCALE GENOMIC DNA]</scope>
    <source>
        <strain evidence="1">Iper-2018</strain>
    </source>
</reference>